<dbReference type="Proteomes" id="UP001604277">
    <property type="component" value="Unassembled WGS sequence"/>
</dbReference>
<evidence type="ECO:0000313" key="3">
    <source>
        <dbReference type="Proteomes" id="UP001604277"/>
    </source>
</evidence>
<evidence type="ECO:0000313" key="1">
    <source>
        <dbReference type="EMBL" id="KAL2502682.1"/>
    </source>
</evidence>
<evidence type="ECO:0000313" key="2">
    <source>
        <dbReference type="EMBL" id="KAL2522553.1"/>
    </source>
</evidence>
<accession>A0ABD1UC08</accession>
<protein>
    <submittedName>
        <fullName evidence="2">Uncharacterized protein</fullName>
    </submittedName>
</protein>
<dbReference type="EMBL" id="JBFOLJ010000010">
    <property type="protein sequence ID" value="KAL2502682.1"/>
    <property type="molecule type" value="Genomic_DNA"/>
</dbReference>
<name>A0ABD1UC08_9LAMI</name>
<keyword evidence="3" id="KW-1185">Reference proteome</keyword>
<gene>
    <name evidence="2" type="ORF">Fot_26476</name>
    <name evidence="1" type="ORF">Fot_36530</name>
</gene>
<sequence length="121" mass="14279">MEENGMEKVQGLLSLLQSSGTADRSLDEDFEKMGLILNEDYARQWWNCRATRHPFDTTLLVDCCHQYRYTHWLRLKLHARILEEFFLSSSFSIFREVAIRFQKAQKIIALESPLKKLHSDS</sequence>
<organism evidence="2 3">
    <name type="scientific">Forsythia ovata</name>
    <dbReference type="NCBI Taxonomy" id="205694"/>
    <lineage>
        <taxon>Eukaryota</taxon>
        <taxon>Viridiplantae</taxon>
        <taxon>Streptophyta</taxon>
        <taxon>Embryophyta</taxon>
        <taxon>Tracheophyta</taxon>
        <taxon>Spermatophyta</taxon>
        <taxon>Magnoliopsida</taxon>
        <taxon>eudicotyledons</taxon>
        <taxon>Gunneridae</taxon>
        <taxon>Pentapetalae</taxon>
        <taxon>asterids</taxon>
        <taxon>lamiids</taxon>
        <taxon>Lamiales</taxon>
        <taxon>Oleaceae</taxon>
        <taxon>Forsythieae</taxon>
        <taxon>Forsythia</taxon>
    </lineage>
</organism>
<dbReference type="EMBL" id="JBFOLJ010000007">
    <property type="protein sequence ID" value="KAL2522553.1"/>
    <property type="molecule type" value="Genomic_DNA"/>
</dbReference>
<dbReference type="AlphaFoldDB" id="A0ABD1UC08"/>
<proteinExistence type="predicted"/>
<comment type="caution">
    <text evidence="2">The sequence shown here is derived from an EMBL/GenBank/DDBJ whole genome shotgun (WGS) entry which is preliminary data.</text>
</comment>
<reference evidence="2" key="2">
    <citation type="submission" date="2024-07" db="EMBL/GenBank/DDBJ databases">
        <title>Two chromosome-level genome assemblies of Korean endemic species Abeliophyllum distichum and Forsythia ovata (Oleaceae).</title>
        <authorList>
            <person name="Mun J.H."/>
        </authorList>
    </citation>
    <scope>NUCLEOTIDE SEQUENCE</scope>
    <source>
        <strain evidence="2">KNKB202402200001</strain>
        <tissue evidence="2">Leaf</tissue>
    </source>
</reference>
<reference evidence="3" key="1">
    <citation type="submission" date="2024-07" db="EMBL/GenBank/DDBJ databases">
        <title>Two chromosome-level genome assemblies of Korean endemic species Abeliophyllum distichum and Forsythia ovata (Oleaceae).</title>
        <authorList>
            <person name="Jang H."/>
        </authorList>
    </citation>
    <scope>NUCLEOTIDE SEQUENCE [LARGE SCALE GENOMIC DNA]</scope>
</reference>